<feature type="region of interest" description="Disordered" evidence="6">
    <location>
        <begin position="480"/>
        <end position="510"/>
    </location>
</feature>
<dbReference type="InterPro" id="IPR016143">
    <property type="entry name" value="Citrate_synth-like_sm_a-sub"/>
</dbReference>
<comment type="subcellular location">
    <subcellularLocation>
        <location evidence="1">Mitochondrion matrix</location>
    </subcellularLocation>
</comment>
<dbReference type="PRINTS" id="PR00143">
    <property type="entry name" value="CITRTSNTHASE"/>
</dbReference>
<reference evidence="7" key="2">
    <citation type="submission" date="2023-05" db="EMBL/GenBank/DDBJ databases">
        <authorList>
            <person name="Fouks B."/>
        </authorList>
    </citation>
    <scope>NUCLEOTIDE SEQUENCE</scope>
    <source>
        <strain evidence="7">Stay&amp;Tobe</strain>
        <tissue evidence="7">Testes</tissue>
    </source>
</reference>
<dbReference type="PANTHER" id="PTHR11739:SF8">
    <property type="entry name" value="CITRATE SYNTHASE, MITOCHONDRIAL"/>
    <property type="match status" value="1"/>
</dbReference>
<organism evidence="7 8">
    <name type="scientific">Diploptera punctata</name>
    <name type="common">Pacific beetle cockroach</name>
    <dbReference type="NCBI Taxonomy" id="6984"/>
    <lineage>
        <taxon>Eukaryota</taxon>
        <taxon>Metazoa</taxon>
        <taxon>Ecdysozoa</taxon>
        <taxon>Arthropoda</taxon>
        <taxon>Hexapoda</taxon>
        <taxon>Insecta</taxon>
        <taxon>Pterygota</taxon>
        <taxon>Neoptera</taxon>
        <taxon>Polyneoptera</taxon>
        <taxon>Dictyoptera</taxon>
        <taxon>Blattodea</taxon>
        <taxon>Blaberoidea</taxon>
        <taxon>Blaberidae</taxon>
        <taxon>Diplopterinae</taxon>
        <taxon>Diploptera</taxon>
    </lineage>
</organism>
<dbReference type="Gene3D" id="1.10.580.10">
    <property type="entry name" value="Citrate Synthase, domain 1"/>
    <property type="match status" value="1"/>
</dbReference>
<evidence type="ECO:0000256" key="6">
    <source>
        <dbReference type="SAM" id="MobiDB-lite"/>
    </source>
</evidence>
<dbReference type="Gene3D" id="1.10.230.10">
    <property type="entry name" value="Cytochrome P450-Terp, domain 2"/>
    <property type="match status" value="1"/>
</dbReference>
<evidence type="ECO:0000313" key="8">
    <source>
        <dbReference type="Proteomes" id="UP001233999"/>
    </source>
</evidence>
<gene>
    <name evidence="7" type="ORF">L9F63_020612</name>
</gene>
<dbReference type="PANTHER" id="PTHR11739">
    <property type="entry name" value="CITRATE SYNTHASE"/>
    <property type="match status" value="1"/>
</dbReference>
<accession>A0AAD7ZSH9</accession>
<comment type="similarity">
    <text evidence="2 5">Belongs to the citrate synthase family.</text>
</comment>
<dbReference type="GO" id="GO:0005759">
    <property type="term" value="C:mitochondrial matrix"/>
    <property type="evidence" value="ECO:0007669"/>
    <property type="project" value="UniProtKB-SubCell"/>
</dbReference>
<keyword evidence="8" id="KW-1185">Reference proteome</keyword>
<protein>
    <recommendedName>
        <fullName evidence="5">Citrate synthase</fullName>
    </recommendedName>
</protein>
<dbReference type="EMBL" id="JASPKZ010007317">
    <property type="protein sequence ID" value="KAJ9585038.1"/>
    <property type="molecule type" value="Genomic_DNA"/>
</dbReference>
<dbReference type="InterPro" id="IPR036969">
    <property type="entry name" value="Citrate_synthase_sf"/>
</dbReference>
<evidence type="ECO:0000256" key="5">
    <source>
        <dbReference type="RuleBase" id="RU000441"/>
    </source>
</evidence>
<sequence>MMLTLRSIRWKGIKPIKTFYNRFVEDAQLNCKLATLWKKNLNTCGDDNDLKEVMKRKIKEHRELVIKFRKEHAKTKLGDATVGMIYGGMRGLAAMLCETSALDPNEGIRFRNLTIPEVCCKLPKGKGCNNQPYPEGLFWLFCTGDIPTIDQVNFVRMEWICRAELPQFVIDLLLGLPKQVHPMAQLSAALSVMSVCSEFPKKYNTVKKDVMWELMYEDCMDLLAKIISVASIIYTHTYKECGYKPIIDEKACWTKNFCISMGYEEDAFIDFMRLYMILHSDHGSGNVSAHTVHLVGSALSDCYLAMAAGINGLAGPLHGLANQEVWKFVLELQKKVGKTPTDDQVKTFVQEKLKTGVVPGYGHAVLRKTDPRFTAQKEFCEKNLPNDPGVKIVWQLFKIVPPLLQSLGKVQNPWPNVDAHSGAILQAFKMTEMNFYTVLFAVSRALGTMAWLIWARALLLPIERPKSYTTAELMKMVGTSKDKCEDKKQSEDKCEDKKQTEDKCEDKKEPEVCKSKTKRECLKSEADTCKDKK</sequence>
<proteinExistence type="inferred from homology"/>
<evidence type="ECO:0000313" key="7">
    <source>
        <dbReference type="EMBL" id="KAJ9585038.1"/>
    </source>
</evidence>
<dbReference type="InterPro" id="IPR016142">
    <property type="entry name" value="Citrate_synth-like_lrg_a-sub"/>
</dbReference>
<dbReference type="GO" id="GO:0046912">
    <property type="term" value="F:acyltransferase activity, acyl groups converted into alkyl on transfer"/>
    <property type="evidence" value="ECO:0007669"/>
    <property type="project" value="InterPro"/>
</dbReference>
<dbReference type="Pfam" id="PF00285">
    <property type="entry name" value="Citrate_synt"/>
    <property type="match status" value="1"/>
</dbReference>
<evidence type="ECO:0000256" key="2">
    <source>
        <dbReference type="ARBA" id="ARBA00010566"/>
    </source>
</evidence>
<reference evidence="7" key="1">
    <citation type="journal article" date="2023" name="IScience">
        <title>Live-bearing cockroach genome reveals convergent evolutionary mechanisms linked to viviparity in insects and beyond.</title>
        <authorList>
            <person name="Fouks B."/>
            <person name="Harrison M.C."/>
            <person name="Mikhailova A.A."/>
            <person name="Marchal E."/>
            <person name="English S."/>
            <person name="Carruthers M."/>
            <person name="Jennings E.C."/>
            <person name="Chiamaka E.L."/>
            <person name="Frigard R.A."/>
            <person name="Pippel M."/>
            <person name="Attardo G.M."/>
            <person name="Benoit J.B."/>
            <person name="Bornberg-Bauer E."/>
            <person name="Tobe S.S."/>
        </authorList>
    </citation>
    <scope>NUCLEOTIDE SEQUENCE</scope>
    <source>
        <strain evidence="7">Stay&amp;Tobe</strain>
    </source>
</reference>
<dbReference type="InterPro" id="IPR019810">
    <property type="entry name" value="Citrate_synthase_AS"/>
</dbReference>
<comment type="subunit">
    <text evidence="3">Homodimer.</text>
</comment>
<evidence type="ECO:0000256" key="3">
    <source>
        <dbReference type="ARBA" id="ARBA00011738"/>
    </source>
</evidence>
<dbReference type="NCBIfam" id="NF007128">
    <property type="entry name" value="PRK09569.1"/>
    <property type="match status" value="1"/>
</dbReference>
<dbReference type="SUPFAM" id="SSF48256">
    <property type="entry name" value="Citrate synthase"/>
    <property type="match status" value="1"/>
</dbReference>
<dbReference type="AlphaFoldDB" id="A0AAD7ZSH9"/>
<dbReference type="GO" id="GO:0005975">
    <property type="term" value="P:carbohydrate metabolic process"/>
    <property type="evidence" value="ECO:0007669"/>
    <property type="project" value="TreeGrafter"/>
</dbReference>
<evidence type="ECO:0000256" key="1">
    <source>
        <dbReference type="ARBA" id="ARBA00004305"/>
    </source>
</evidence>
<evidence type="ECO:0000256" key="4">
    <source>
        <dbReference type="ARBA" id="ARBA00022679"/>
    </source>
</evidence>
<name>A0AAD7ZSH9_DIPPU</name>
<comment type="caution">
    <text evidence="7">The sequence shown here is derived from an EMBL/GenBank/DDBJ whole genome shotgun (WGS) entry which is preliminary data.</text>
</comment>
<keyword evidence="4 5" id="KW-0808">Transferase</keyword>
<dbReference type="InterPro" id="IPR002020">
    <property type="entry name" value="Citrate_synthase"/>
</dbReference>
<dbReference type="GO" id="GO:0006099">
    <property type="term" value="P:tricarboxylic acid cycle"/>
    <property type="evidence" value="ECO:0007669"/>
    <property type="project" value="TreeGrafter"/>
</dbReference>
<dbReference type="Proteomes" id="UP001233999">
    <property type="component" value="Unassembled WGS sequence"/>
</dbReference>
<dbReference type="PROSITE" id="PS00480">
    <property type="entry name" value="CITRATE_SYNTHASE"/>
    <property type="match status" value="1"/>
</dbReference>